<organism evidence="1 2">
    <name type="scientific">Dreissena polymorpha</name>
    <name type="common">Zebra mussel</name>
    <name type="synonym">Mytilus polymorpha</name>
    <dbReference type="NCBI Taxonomy" id="45954"/>
    <lineage>
        <taxon>Eukaryota</taxon>
        <taxon>Metazoa</taxon>
        <taxon>Spiralia</taxon>
        <taxon>Lophotrochozoa</taxon>
        <taxon>Mollusca</taxon>
        <taxon>Bivalvia</taxon>
        <taxon>Autobranchia</taxon>
        <taxon>Heteroconchia</taxon>
        <taxon>Euheterodonta</taxon>
        <taxon>Imparidentia</taxon>
        <taxon>Neoheterodontei</taxon>
        <taxon>Myida</taxon>
        <taxon>Dreissenoidea</taxon>
        <taxon>Dreissenidae</taxon>
        <taxon>Dreissena</taxon>
    </lineage>
</organism>
<dbReference type="AlphaFoldDB" id="A0A9D4QLY7"/>
<sequence>MSKIQFTTGSLDAFFSMISNDLNELRLSCSTKFVLGFKEDRRMGARFMRQHVFTGKILRFQRCKETLYQKGRINSMVFSNLNNGAVPKSFSCCVFS</sequence>
<keyword evidence="2" id="KW-1185">Reference proteome</keyword>
<proteinExistence type="predicted"/>
<comment type="caution">
    <text evidence="1">The sequence shown here is derived from an EMBL/GenBank/DDBJ whole genome shotgun (WGS) entry which is preliminary data.</text>
</comment>
<protein>
    <submittedName>
        <fullName evidence="1">Uncharacterized protein</fullName>
    </submittedName>
</protein>
<dbReference type="EMBL" id="JAIWYP010000004">
    <property type="protein sequence ID" value="KAH3834990.1"/>
    <property type="molecule type" value="Genomic_DNA"/>
</dbReference>
<reference evidence="1" key="1">
    <citation type="journal article" date="2019" name="bioRxiv">
        <title>The Genome of the Zebra Mussel, Dreissena polymorpha: A Resource for Invasive Species Research.</title>
        <authorList>
            <person name="McCartney M.A."/>
            <person name="Auch B."/>
            <person name="Kono T."/>
            <person name="Mallez S."/>
            <person name="Zhang Y."/>
            <person name="Obille A."/>
            <person name="Becker A."/>
            <person name="Abrahante J.E."/>
            <person name="Garbe J."/>
            <person name="Badalamenti J.P."/>
            <person name="Herman A."/>
            <person name="Mangelson H."/>
            <person name="Liachko I."/>
            <person name="Sullivan S."/>
            <person name="Sone E.D."/>
            <person name="Koren S."/>
            <person name="Silverstein K.A.T."/>
            <person name="Beckman K.B."/>
            <person name="Gohl D.M."/>
        </authorList>
    </citation>
    <scope>NUCLEOTIDE SEQUENCE</scope>
    <source>
        <strain evidence="1">Duluth1</strain>
        <tissue evidence="1">Whole animal</tissue>
    </source>
</reference>
<dbReference type="Proteomes" id="UP000828390">
    <property type="component" value="Unassembled WGS sequence"/>
</dbReference>
<reference evidence="1" key="2">
    <citation type="submission" date="2020-11" db="EMBL/GenBank/DDBJ databases">
        <authorList>
            <person name="McCartney M.A."/>
            <person name="Auch B."/>
            <person name="Kono T."/>
            <person name="Mallez S."/>
            <person name="Becker A."/>
            <person name="Gohl D.M."/>
            <person name="Silverstein K.A.T."/>
            <person name="Koren S."/>
            <person name="Bechman K.B."/>
            <person name="Herman A."/>
            <person name="Abrahante J.E."/>
            <person name="Garbe J."/>
        </authorList>
    </citation>
    <scope>NUCLEOTIDE SEQUENCE</scope>
    <source>
        <strain evidence="1">Duluth1</strain>
        <tissue evidence="1">Whole animal</tissue>
    </source>
</reference>
<accession>A0A9D4QLY7</accession>
<gene>
    <name evidence="1" type="ORF">DPMN_108323</name>
</gene>
<evidence type="ECO:0000313" key="2">
    <source>
        <dbReference type="Proteomes" id="UP000828390"/>
    </source>
</evidence>
<evidence type="ECO:0000313" key="1">
    <source>
        <dbReference type="EMBL" id="KAH3834990.1"/>
    </source>
</evidence>
<name>A0A9D4QLY7_DREPO</name>